<organism evidence="9 10">
    <name type="scientific">Filifactor villosus</name>
    <dbReference type="NCBI Taxonomy" id="29374"/>
    <lineage>
        <taxon>Bacteria</taxon>
        <taxon>Bacillati</taxon>
        <taxon>Bacillota</taxon>
        <taxon>Clostridia</taxon>
        <taxon>Peptostreptococcales</taxon>
        <taxon>Filifactoraceae</taxon>
        <taxon>Filifactor</taxon>
    </lineage>
</organism>
<sequence>MEFVHKSVMLEECIEILDIDPDGIYVDGTLGGAGHSLEICKRLDKGKLIAFDRDEEAIENAKIKLDAYKDKVIFLHDNFFNLKKALQNIDIHSINGILLDLGVSSYQLDNKDRGFSYMQDAPLDMRMDKREGFSAFDVVNDYSKEELSRILKEYGEEKWAVRIAEFIVEKRRRKPVETTEELVGIIKAAIPKKAREENRHPAKRTFQAIRIEVNRELDIIQGTLEDAIDLLAPGGLIAVITFHSLEDRIVKTCFKEKATDCICPPELPVCRCGHKAEVSLVNRKPILPSKDELESNPRSRSAKLRGARKKQ</sequence>
<feature type="coiled-coil region" evidence="7">
    <location>
        <begin position="51"/>
        <end position="78"/>
    </location>
</feature>
<dbReference type="PIRSF" id="PIRSF004486">
    <property type="entry name" value="MraW"/>
    <property type="match status" value="1"/>
</dbReference>
<feature type="binding site" evidence="6">
    <location>
        <position position="52"/>
    </location>
    <ligand>
        <name>S-adenosyl-L-methionine</name>
        <dbReference type="ChEBI" id="CHEBI:59789"/>
    </ligand>
</feature>
<dbReference type="EC" id="2.1.1.199" evidence="6"/>
<dbReference type="PANTHER" id="PTHR11265:SF0">
    <property type="entry name" value="12S RRNA N4-METHYLCYTIDINE METHYLTRANSFERASE"/>
    <property type="match status" value="1"/>
</dbReference>
<comment type="subcellular location">
    <subcellularLocation>
        <location evidence="6">Cytoplasm</location>
    </subcellularLocation>
</comment>
<dbReference type="InterPro" id="IPR029063">
    <property type="entry name" value="SAM-dependent_MTases_sf"/>
</dbReference>
<evidence type="ECO:0000256" key="1">
    <source>
        <dbReference type="ARBA" id="ARBA00010396"/>
    </source>
</evidence>
<dbReference type="Gene3D" id="3.40.50.150">
    <property type="entry name" value="Vaccinia Virus protein VP39"/>
    <property type="match status" value="1"/>
</dbReference>
<dbReference type="SUPFAM" id="SSF53335">
    <property type="entry name" value="S-adenosyl-L-methionine-dependent methyltransferases"/>
    <property type="match status" value="1"/>
</dbReference>
<dbReference type="InterPro" id="IPR023397">
    <property type="entry name" value="SAM-dep_MeTrfase_MraW_recog"/>
</dbReference>
<dbReference type="PANTHER" id="PTHR11265">
    <property type="entry name" value="S-ADENOSYL-METHYLTRANSFERASE MRAW"/>
    <property type="match status" value="1"/>
</dbReference>
<dbReference type="RefSeq" id="WP_379788895.1">
    <property type="nucleotide sequence ID" value="NZ_JBHSHL010000045.1"/>
</dbReference>
<keyword evidence="4 6" id="KW-0808">Transferase</keyword>
<evidence type="ECO:0000256" key="6">
    <source>
        <dbReference type="HAMAP-Rule" id="MF_01007"/>
    </source>
</evidence>
<dbReference type="Pfam" id="PF01795">
    <property type="entry name" value="Methyltransf_5"/>
    <property type="match status" value="1"/>
</dbReference>
<feature type="binding site" evidence="6">
    <location>
        <position position="79"/>
    </location>
    <ligand>
        <name>S-adenosyl-L-methionine</name>
        <dbReference type="ChEBI" id="CHEBI:59789"/>
    </ligand>
</feature>
<feature type="binding site" evidence="6">
    <location>
        <position position="100"/>
    </location>
    <ligand>
        <name>S-adenosyl-L-methionine</name>
        <dbReference type="ChEBI" id="CHEBI:59789"/>
    </ligand>
</feature>
<dbReference type="InterPro" id="IPR002903">
    <property type="entry name" value="RsmH"/>
</dbReference>
<comment type="caution">
    <text evidence="9">The sequence shown here is derived from an EMBL/GenBank/DDBJ whole genome shotgun (WGS) entry which is preliminary data.</text>
</comment>
<comment type="function">
    <text evidence="6">Specifically methylates the N4 position of cytidine in position 1402 (C1402) of 16S rRNA.</text>
</comment>
<name>A0ABV9QRS9_9FIRM</name>
<feature type="binding site" evidence="6">
    <location>
        <begin position="33"/>
        <end position="35"/>
    </location>
    <ligand>
        <name>S-adenosyl-L-methionine</name>
        <dbReference type="ChEBI" id="CHEBI:59789"/>
    </ligand>
</feature>
<feature type="region of interest" description="Disordered" evidence="8">
    <location>
        <begin position="289"/>
        <end position="311"/>
    </location>
</feature>
<accession>A0ABV9QRS9</accession>
<dbReference type="Proteomes" id="UP001595916">
    <property type="component" value="Unassembled WGS sequence"/>
</dbReference>
<evidence type="ECO:0000313" key="10">
    <source>
        <dbReference type="Proteomes" id="UP001595916"/>
    </source>
</evidence>
<feature type="binding site" evidence="6">
    <location>
        <position position="107"/>
    </location>
    <ligand>
        <name>S-adenosyl-L-methionine</name>
        <dbReference type="ChEBI" id="CHEBI:59789"/>
    </ligand>
</feature>
<feature type="compositionally biased region" description="Basic residues" evidence="8">
    <location>
        <begin position="300"/>
        <end position="311"/>
    </location>
</feature>
<protein>
    <recommendedName>
        <fullName evidence="6">Ribosomal RNA small subunit methyltransferase H</fullName>
        <ecNumber evidence="6">2.1.1.199</ecNumber>
    </recommendedName>
    <alternativeName>
        <fullName evidence="6">16S rRNA m(4)C1402 methyltransferase</fullName>
    </alternativeName>
    <alternativeName>
        <fullName evidence="6">rRNA (cytosine-N(4)-)-methyltransferase RsmH</fullName>
    </alternativeName>
</protein>
<reference evidence="10" key="1">
    <citation type="journal article" date="2019" name="Int. J. Syst. Evol. Microbiol.">
        <title>The Global Catalogue of Microorganisms (GCM) 10K type strain sequencing project: providing services to taxonomists for standard genome sequencing and annotation.</title>
        <authorList>
            <consortium name="The Broad Institute Genomics Platform"/>
            <consortium name="The Broad Institute Genome Sequencing Center for Infectious Disease"/>
            <person name="Wu L."/>
            <person name="Ma J."/>
        </authorList>
    </citation>
    <scope>NUCLEOTIDE SEQUENCE [LARGE SCALE GENOMIC DNA]</scope>
    <source>
        <strain evidence="10">CCUG 46385</strain>
    </source>
</reference>
<evidence type="ECO:0000256" key="7">
    <source>
        <dbReference type="SAM" id="Coils"/>
    </source>
</evidence>
<dbReference type="GO" id="GO:0032259">
    <property type="term" value="P:methylation"/>
    <property type="evidence" value="ECO:0007669"/>
    <property type="project" value="UniProtKB-KW"/>
</dbReference>
<evidence type="ECO:0000256" key="2">
    <source>
        <dbReference type="ARBA" id="ARBA00022552"/>
    </source>
</evidence>
<dbReference type="GO" id="GO:0008168">
    <property type="term" value="F:methyltransferase activity"/>
    <property type="evidence" value="ECO:0007669"/>
    <property type="project" value="UniProtKB-KW"/>
</dbReference>
<keyword evidence="7" id="KW-0175">Coiled coil</keyword>
<gene>
    <name evidence="6 9" type="primary">rsmH</name>
    <name evidence="9" type="ORF">ACFO4R_09630</name>
</gene>
<evidence type="ECO:0000256" key="3">
    <source>
        <dbReference type="ARBA" id="ARBA00022603"/>
    </source>
</evidence>
<dbReference type="EMBL" id="JBHSHL010000045">
    <property type="protein sequence ID" value="MFC4805341.1"/>
    <property type="molecule type" value="Genomic_DNA"/>
</dbReference>
<comment type="catalytic activity">
    <reaction evidence="6">
        <text>cytidine(1402) in 16S rRNA + S-adenosyl-L-methionine = N(4)-methylcytidine(1402) in 16S rRNA + S-adenosyl-L-homocysteine + H(+)</text>
        <dbReference type="Rhea" id="RHEA:42928"/>
        <dbReference type="Rhea" id="RHEA-COMP:10286"/>
        <dbReference type="Rhea" id="RHEA-COMP:10287"/>
        <dbReference type="ChEBI" id="CHEBI:15378"/>
        <dbReference type="ChEBI" id="CHEBI:57856"/>
        <dbReference type="ChEBI" id="CHEBI:59789"/>
        <dbReference type="ChEBI" id="CHEBI:74506"/>
        <dbReference type="ChEBI" id="CHEBI:82748"/>
        <dbReference type="EC" id="2.1.1.199"/>
    </reaction>
</comment>
<keyword evidence="6" id="KW-0963">Cytoplasm</keyword>
<keyword evidence="3 6" id="KW-0489">Methyltransferase</keyword>
<keyword evidence="5 6" id="KW-0949">S-adenosyl-L-methionine</keyword>
<evidence type="ECO:0000256" key="5">
    <source>
        <dbReference type="ARBA" id="ARBA00022691"/>
    </source>
</evidence>
<evidence type="ECO:0000256" key="8">
    <source>
        <dbReference type="SAM" id="MobiDB-lite"/>
    </source>
</evidence>
<dbReference type="Gene3D" id="1.10.150.170">
    <property type="entry name" value="Putative methyltransferase TM0872, insert domain"/>
    <property type="match status" value="1"/>
</dbReference>
<dbReference type="HAMAP" id="MF_01007">
    <property type="entry name" value="16SrRNA_methyltr_H"/>
    <property type="match status" value="1"/>
</dbReference>
<keyword evidence="2 6" id="KW-0698">rRNA processing</keyword>
<evidence type="ECO:0000256" key="4">
    <source>
        <dbReference type="ARBA" id="ARBA00022679"/>
    </source>
</evidence>
<dbReference type="SUPFAM" id="SSF81799">
    <property type="entry name" value="Putative methyltransferase TM0872, insert domain"/>
    <property type="match status" value="1"/>
</dbReference>
<comment type="similarity">
    <text evidence="1 6">Belongs to the methyltransferase superfamily. RsmH family.</text>
</comment>
<evidence type="ECO:0000313" key="9">
    <source>
        <dbReference type="EMBL" id="MFC4805341.1"/>
    </source>
</evidence>
<keyword evidence="10" id="KW-1185">Reference proteome</keyword>
<dbReference type="NCBIfam" id="TIGR00006">
    <property type="entry name" value="16S rRNA (cytosine(1402)-N(4))-methyltransferase RsmH"/>
    <property type="match status" value="1"/>
</dbReference>
<proteinExistence type="inferred from homology"/>